<evidence type="ECO:0000256" key="9">
    <source>
        <dbReference type="ARBA" id="ARBA00022840"/>
    </source>
</evidence>
<evidence type="ECO:0000256" key="13">
    <source>
        <dbReference type="ARBA" id="ARBA00049515"/>
    </source>
</evidence>
<dbReference type="InterPro" id="IPR036621">
    <property type="entry name" value="Anticodon-bd_dom_sf"/>
</dbReference>
<comment type="caution">
    <text evidence="14">Lacks conserved residue(s) required for the propagation of feature annotation.</text>
</comment>
<dbReference type="InterPro" id="IPR002320">
    <property type="entry name" value="Thr-tRNA-ligase_IIa"/>
</dbReference>
<keyword evidence="6 14" id="KW-0479">Metal-binding</keyword>
<dbReference type="PRINTS" id="PR01047">
    <property type="entry name" value="TRNASYNTHTHR"/>
</dbReference>
<dbReference type="PROSITE" id="PS50862">
    <property type="entry name" value="AA_TRNA_LIGASE_II"/>
    <property type="match status" value="1"/>
</dbReference>
<dbReference type="FunFam" id="3.30.930.10:FF:000019">
    <property type="entry name" value="Threonine--tRNA ligase"/>
    <property type="match status" value="1"/>
</dbReference>
<dbReference type="NCBIfam" id="TIGR00418">
    <property type="entry name" value="thrS"/>
    <property type="match status" value="1"/>
</dbReference>
<dbReference type="Proteomes" id="UP000789941">
    <property type="component" value="Unassembled WGS sequence"/>
</dbReference>
<keyword evidence="10 14" id="KW-0694">RNA-binding</keyword>
<dbReference type="Pfam" id="PF03129">
    <property type="entry name" value="HGTP_anticodon"/>
    <property type="match status" value="1"/>
</dbReference>
<accession>A0A5E4LRU9</accession>
<dbReference type="Gene3D" id="3.50.80.10">
    <property type="entry name" value="D-tyrosyl-tRNA(Tyr) deacylase"/>
    <property type="match status" value="1"/>
</dbReference>
<dbReference type="PANTHER" id="PTHR11451">
    <property type="entry name" value="THREONINE-TRNA LIGASE"/>
    <property type="match status" value="1"/>
</dbReference>
<evidence type="ECO:0000313" key="16">
    <source>
        <dbReference type="EMBL" id="VVC03868.1"/>
    </source>
</evidence>
<dbReference type="GO" id="GO:0000049">
    <property type="term" value="F:tRNA binding"/>
    <property type="evidence" value="ECO:0007669"/>
    <property type="project" value="UniProtKB-KW"/>
</dbReference>
<dbReference type="HAMAP" id="MF_00184">
    <property type="entry name" value="Thr_tRNA_synth"/>
    <property type="match status" value="1"/>
</dbReference>
<feature type="binding site" evidence="14">
    <location>
        <position position="444"/>
    </location>
    <ligand>
        <name>Zn(2+)</name>
        <dbReference type="ChEBI" id="CHEBI:29105"/>
        <note>catalytic</note>
    </ligand>
</feature>
<evidence type="ECO:0000259" key="15">
    <source>
        <dbReference type="PROSITE" id="PS50862"/>
    </source>
</evidence>
<evidence type="ECO:0000256" key="11">
    <source>
        <dbReference type="ARBA" id="ARBA00022917"/>
    </source>
</evidence>
<dbReference type="SUPFAM" id="SSF52954">
    <property type="entry name" value="Class II aaRS ABD-related"/>
    <property type="match status" value="1"/>
</dbReference>
<organism evidence="16 17">
    <name type="scientific">Candidatus Bilamarchaeum dharawalense</name>
    <dbReference type="NCBI Taxonomy" id="2885759"/>
    <lineage>
        <taxon>Archaea</taxon>
        <taxon>Candidatus Micrarchaeota</taxon>
        <taxon>Candidatus Micrarchaeia</taxon>
        <taxon>Candidatus Anstonellales</taxon>
        <taxon>Candidatus Bilamarchaeaceae</taxon>
        <taxon>Candidatus Bilamarchaeum</taxon>
    </lineage>
</organism>
<dbReference type="InterPro" id="IPR047246">
    <property type="entry name" value="ThrRS_anticodon"/>
</dbReference>
<evidence type="ECO:0000256" key="2">
    <source>
        <dbReference type="ARBA" id="ARBA00008226"/>
    </source>
</evidence>
<feature type="domain" description="Aminoacyl-transfer RNA synthetases class-II family profile" evidence="15">
    <location>
        <begin position="355"/>
        <end position="643"/>
    </location>
</feature>
<keyword evidence="11 14" id="KW-0648">Protein biosynthesis</keyword>
<dbReference type="InterPro" id="IPR002314">
    <property type="entry name" value="aa-tRNA-synt_IIb"/>
</dbReference>
<dbReference type="SUPFAM" id="SSF55681">
    <property type="entry name" value="Class II aaRS and biotin synthetases"/>
    <property type="match status" value="1"/>
</dbReference>
<dbReference type="InterPro" id="IPR015011">
    <property type="entry name" value="Threonyl-tRNA_syn_edit_dom_arc"/>
</dbReference>
<feature type="binding site" evidence="14">
    <location>
        <position position="495"/>
    </location>
    <ligand>
        <name>Zn(2+)</name>
        <dbReference type="ChEBI" id="CHEBI:29105"/>
        <note>catalytic</note>
    </ligand>
</feature>
<comment type="subunit">
    <text evidence="14">Homodimer.</text>
</comment>
<comment type="cofactor">
    <cofactor evidence="14">
        <name>Zn(2+)</name>
        <dbReference type="ChEBI" id="CHEBI:29105"/>
    </cofactor>
    <text evidence="14">Binds 1 zinc ion per subunit.</text>
</comment>
<keyword evidence="7 14" id="KW-0547">Nucleotide-binding</keyword>
<dbReference type="GO" id="GO:0006435">
    <property type="term" value="P:threonyl-tRNA aminoacylation"/>
    <property type="evidence" value="ECO:0007669"/>
    <property type="project" value="UniProtKB-UniRule"/>
</dbReference>
<dbReference type="InterPro" id="IPR033728">
    <property type="entry name" value="ThrRS_core"/>
</dbReference>
<dbReference type="InterPro" id="IPR023509">
    <property type="entry name" value="DTD-like_sf"/>
</dbReference>
<dbReference type="Gene3D" id="3.30.980.10">
    <property type="entry name" value="Threonyl-trna Synthetase, Chain A, domain 2"/>
    <property type="match status" value="1"/>
</dbReference>
<comment type="caution">
    <text evidence="16">The sequence shown here is derived from an EMBL/GenBank/DDBJ whole genome shotgun (WGS) entry which is preliminary data.</text>
</comment>
<sequence>MRILKLHCDYIYYKPKKLAVKQGADEVTKEDLEGKKVEEVLVVFTAVENGDSQKEVSEAVVEIKKMFETVKAQNVVIYPYAHLSSNLASLKDAPTILARLYEETKKSVTPNTFKSQFGWYKEFELKCKGHPLSELSKTIGESKGETTRKPKAGTAHTIHEVIYSVMLEEPQNRGFAKDKNAYRLTTALSIAALLKQKDKNVGLGLMQLNENGFYVDIDLHRSLSPKELPELQKELENFISTSHPITQKLVSKEQAEKIFAEQKEPYLLELAQKLPEHAFLNLYCMDEVSVPSLVPLLDNANELRAIHLAGVGGAYWLNDSSKPQLQRIAGFSFPTKEALTNFLELQEKAKDRDHRKLGLQLDLFSVHDVAPGMAFFHPKGMIIRNELEKYWRELNHKYGHVEIRTPILMDAEVWKNSGHWDHYKENMYFTQIDGKLNGVKPMNCPGAIIIFKNTRRSYRELPLRLAELGLVHRHEFSGVLSGLFRVRAFTQDDSHVFCAQEDIESEVEARLRYLDEFYHTFGFEYTLELSTRPPKRLGTDEQWDIAENALKKALDKLGKKYKINEGDGAFYGPKIDFHIKDSLGRTWQCATEQLDFQMPLRFDVTFVDKDGKEANPAMLHSVAHGSVERFYAILVEHFEGKFPTWLAPIQVAVITVSDDQKEYAKQVYDQLRANGIRVELEDKTGTVGAKIRNWQQQKVPYMVIIGEQEVGSNTISIRDRKGSETHNANLSEFVKTIHLEIEKRK</sequence>
<comment type="similarity">
    <text evidence="2 14">Belongs to the class-II aminoacyl-tRNA synthetase family.</text>
</comment>
<feature type="binding site" evidence="14">
    <location>
        <position position="620"/>
    </location>
    <ligand>
        <name>Zn(2+)</name>
        <dbReference type="ChEBI" id="CHEBI:29105"/>
        <note>catalytic</note>
    </ligand>
</feature>
<evidence type="ECO:0000256" key="1">
    <source>
        <dbReference type="ARBA" id="ARBA00004496"/>
    </source>
</evidence>
<dbReference type="Pfam" id="PF00587">
    <property type="entry name" value="tRNA-synt_2b"/>
    <property type="match status" value="1"/>
</dbReference>
<evidence type="ECO:0000256" key="5">
    <source>
        <dbReference type="ARBA" id="ARBA00022598"/>
    </source>
</evidence>
<dbReference type="InterPro" id="IPR006195">
    <property type="entry name" value="aa-tRNA-synth_II"/>
</dbReference>
<dbReference type="EC" id="6.1.1.3" evidence="14"/>
<dbReference type="FunFam" id="3.40.50.800:FF:000001">
    <property type="entry name" value="Threonine--tRNA ligase"/>
    <property type="match status" value="1"/>
</dbReference>
<dbReference type="Gene3D" id="3.30.930.10">
    <property type="entry name" value="Bira Bifunctional Protein, Domain 2"/>
    <property type="match status" value="1"/>
</dbReference>
<dbReference type="AlphaFoldDB" id="A0A5E4LRU9"/>
<dbReference type="InterPro" id="IPR018163">
    <property type="entry name" value="Thr/Ala-tRNA-synth_IIc_edit"/>
</dbReference>
<dbReference type="GO" id="GO:0008270">
    <property type="term" value="F:zinc ion binding"/>
    <property type="evidence" value="ECO:0007669"/>
    <property type="project" value="InterPro"/>
</dbReference>
<evidence type="ECO:0000256" key="12">
    <source>
        <dbReference type="ARBA" id="ARBA00023146"/>
    </source>
</evidence>
<evidence type="ECO:0000256" key="7">
    <source>
        <dbReference type="ARBA" id="ARBA00022741"/>
    </source>
</evidence>
<dbReference type="GO" id="GO:0005524">
    <property type="term" value="F:ATP binding"/>
    <property type="evidence" value="ECO:0007669"/>
    <property type="project" value="UniProtKB-UniRule"/>
</dbReference>
<comment type="subcellular location">
    <subcellularLocation>
        <location evidence="1 14">Cytoplasm</location>
    </subcellularLocation>
</comment>
<keyword evidence="9 14" id="KW-0067">ATP-binding</keyword>
<dbReference type="CDD" id="cd00860">
    <property type="entry name" value="ThrRS_anticodon"/>
    <property type="match status" value="1"/>
</dbReference>
<evidence type="ECO:0000256" key="14">
    <source>
        <dbReference type="HAMAP-Rule" id="MF_00184"/>
    </source>
</evidence>
<dbReference type="SUPFAM" id="SSF55186">
    <property type="entry name" value="ThrRS/AlaRS common domain"/>
    <property type="match status" value="1"/>
</dbReference>
<evidence type="ECO:0000256" key="6">
    <source>
        <dbReference type="ARBA" id="ARBA00022723"/>
    </source>
</evidence>
<evidence type="ECO:0000256" key="4">
    <source>
        <dbReference type="ARBA" id="ARBA00022555"/>
    </source>
</evidence>
<name>A0A5E4LRU9_9ARCH</name>
<keyword evidence="3 14" id="KW-0963">Cytoplasm</keyword>
<gene>
    <name evidence="16" type="primary">thrS1</name>
    <name evidence="14" type="synonym">thrS</name>
    <name evidence="16" type="ORF">LFW2832_00586</name>
</gene>
<dbReference type="CDD" id="cd00771">
    <property type="entry name" value="ThrRS_core"/>
    <property type="match status" value="1"/>
</dbReference>
<keyword evidence="12 14" id="KW-0030">Aminoacyl-tRNA synthetase</keyword>
<dbReference type="InterPro" id="IPR045864">
    <property type="entry name" value="aa-tRNA-synth_II/BPL/LPL"/>
</dbReference>
<dbReference type="EMBL" id="CABMJJ010000009">
    <property type="protein sequence ID" value="VVC03868.1"/>
    <property type="molecule type" value="Genomic_DNA"/>
</dbReference>
<evidence type="ECO:0000256" key="10">
    <source>
        <dbReference type="ARBA" id="ARBA00022884"/>
    </source>
</evidence>
<evidence type="ECO:0000313" key="17">
    <source>
        <dbReference type="Proteomes" id="UP000789941"/>
    </source>
</evidence>
<keyword evidence="8 14" id="KW-0862">Zinc</keyword>
<protein>
    <recommendedName>
        <fullName evidence="14">Threonine--tRNA ligase</fullName>
        <ecNumber evidence="14">6.1.1.3</ecNumber>
    </recommendedName>
    <alternativeName>
        <fullName evidence="14">Threonyl-tRNA synthetase</fullName>
        <shortName evidence="14">ThrRS</shortName>
    </alternativeName>
</protein>
<evidence type="ECO:0000256" key="3">
    <source>
        <dbReference type="ARBA" id="ARBA00022490"/>
    </source>
</evidence>
<dbReference type="GO" id="GO:0004829">
    <property type="term" value="F:threonine-tRNA ligase activity"/>
    <property type="evidence" value="ECO:0007669"/>
    <property type="project" value="UniProtKB-UniRule"/>
</dbReference>
<reference evidence="16 17" key="1">
    <citation type="submission" date="2019-08" db="EMBL/GenBank/DDBJ databases">
        <authorList>
            <person name="Vazquez-Campos X."/>
        </authorList>
    </citation>
    <scope>NUCLEOTIDE SEQUENCE [LARGE SCALE GENOMIC DNA]</scope>
    <source>
        <strain evidence="16">LFW-283_2</strain>
    </source>
</reference>
<proteinExistence type="inferred from homology"/>
<comment type="catalytic activity">
    <reaction evidence="13 14">
        <text>tRNA(Thr) + L-threonine + ATP = L-threonyl-tRNA(Thr) + AMP + diphosphate + H(+)</text>
        <dbReference type="Rhea" id="RHEA:24624"/>
        <dbReference type="Rhea" id="RHEA-COMP:9670"/>
        <dbReference type="Rhea" id="RHEA-COMP:9704"/>
        <dbReference type="ChEBI" id="CHEBI:15378"/>
        <dbReference type="ChEBI" id="CHEBI:30616"/>
        <dbReference type="ChEBI" id="CHEBI:33019"/>
        <dbReference type="ChEBI" id="CHEBI:57926"/>
        <dbReference type="ChEBI" id="CHEBI:78442"/>
        <dbReference type="ChEBI" id="CHEBI:78534"/>
        <dbReference type="ChEBI" id="CHEBI:456215"/>
        <dbReference type="EC" id="6.1.1.3"/>
    </reaction>
</comment>
<keyword evidence="4 14" id="KW-0820">tRNA-binding</keyword>
<dbReference type="Gene3D" id="3.40.50.800">
    <property type="entry name" value="Anticodon-binding domain"/>
    <property type="match status" value="1"/>
</dbReference>
<keyword evidence="5 14" id="KW-0436">Ligase</keyword>
<dbReference type="InterPro" id="IPR004154">
    <property type="entry name" value="Anticodon-bd"/>
</dbReference>
<dbReference type="Pfam" id="PF08915">
    <property type="entry name" value="tRNA-Thr_ED"/>
    <property type="match status" value="1"/>
</dbReference>
<dbReference type="GO" id="GO:0005737">
    <property type="term" value="C:cytoplasm"/>
    <property type="evidence" value="ECO:0007669"/>
    <property type="project" value="UniProtKB-SubCell"/>
</dbReference>
<dbReference type="PANTHER" id="PTHR11451:SF44">
    <property type="entry name" value="THREONINE--TRNA LIGASE, CHLOROPLASTIC_MITOCHONDRIAL 2"/>
    <property type="match status" value="1"/>
</dbReference>
<evidence type="ECO:0000256" key="8">
    <source>
        <dbReference type="ARBA" id="ARBA00022833"/>
    </source>
</evidence>